<feature type="transmembrane region" description="Helical" evidence="7">
    <location>
        <begin position="142"/>
        <end position="163"/>
    </location>
</feature>
<evidence type="ECO:0000256" key="3">
    <source>
        <dbReference type="ARBA" id="ARBA00022692"/>
    </source>
</evidence>
<proteinExistence type="predicted"/>
<evidence type="ECO:0000256" key="6">
    <source>
        <dbReference type="ARBA" id="ARBA00023136"/>
    </source>
</evidence>
<keyword evidence="6 7" id="KW-0472">Membrane</keyword>
<gene>
    <name evidence="9" type="ORF">E1263_18520</name>
</gene>
<feature type="transmembrane region" description="Helical" evidence="7">
    <location>
        <begin position="265"/>
        <end position="283"/>
    </location>
</feature>
<dbReference type="Gene3D" id="1.20.1530.20">
    <property type="match status" value="1"/>
</dbReference>
<feature type="transmembrane region" description="Helical" evidence="7">
    <location>
        <begin position="175"/>
        <end position="198"/>
    </location>
</feature>
<keyword evidence="10" id="KW-1185">Reference proteome</keyword>
<feature type="transmembrane region" description="Helical" evidence="7">
    <location>
        <begin position="321"/>
        <end position="342"/>
    </location>
</feature>
<dbReference type="PANTHER" id="PTHR32468">
    <property type="entry name" value="CATION/H + ANTIPORTER"/>
    <property type="match status" value="1"/>
</dbReference>
<dbReference type="GO" id="GO:0016020">
    <property type="term" value="C:membrane"/>
    <property type="evidence" value="ECO:0007669"/>
    <property type="project" value="UniProtKB-SubCell"/>
</dbReference>
<keyword evidence="4 7" id="KW-1133">Transmembrane helix</keyword>
<keyword evidence="2" id="KW-0813">Transport</keyword>
<evidence type="ECO:0000313" key="10">
    <source>
        <dbReference type="Proteomes" id="UP000295124"/>
    </source>
</evidence>
<evidence type="ECO:0000256" key="5">
    <source>
        <dbReference type="ARBA" id="ARBA00023065"/>
    </source>
</evidence>
<feature type="transmembrane region" description="Helical" evidence="7">
    <location>
        <begin position="70"/>
        <end position="91"/>
    </location>
</feature>
<dbReference type="Proteomes" id="UP000295124">
    <property type="component" value="Unassembled WGS sequence"/>
</dbReference>
<feature type="transmembrane region" description="Helical" evidence="7">
    <location>
        <begin position="380"/>
        <end position="404"/>
    </location>
</feature>
<keyword evidence="5" id="KW-0406">Ion transport</keyword>
<evidence type="ECO:0000313" key="9">
    <source>
        <dbReference type="EMBL" id="TDD58606.1"/>
    </source>
</evidence>
<evidence type="ECO:0000259" key="8">
    <source>
        <dbReference type="Pfam" id="PF00999"/>
    </source>
</evidence>
<name>A0A4R4ZKL8_9ACTN</name>
<dbReference type="OrthoDB" id="9793589at2"/>
<feature type="transmembrane region" description="Helical" evidence="7">
    <location>
        <begin position="354"/>
        <end position="374"/>
    </location>
</feature>
<dbReference type="GO" id="GO:0015297">
    <property type="term" value="F:antiporter activity"/>
    <property type="evidence" value="ECO:0007669"/>
    <property type="project" value="InterPro"/>
</dbReference>
<dbReference type="AlphaFoldDB" id="A0A4R4ZKL8"/>
<sequence>MTQSQMAVHFFLQLAIILAACRVVGLLARRIGQPQVVGEMIAGVLLGPSLFGLIAPNWQQDLFPKGPSMTILYAASQVGLVLYMFLIGLDFDTSLIRHRVPSAISISLAGVTVPLILGSLVALLLIQDDGKFFAGGVKPWQAMLFMGAAIAITAFPMLARIIFERRLSGTSLGTLALAAGATDDAISWCLFAIVMAVFKHDPMIAVLAVGGGLLYVLTVLTVGRRLLQRFIGDRADRQGTVSSPMFAVILMLLMCAAWFTDFVGIYAIFGAFVLGVAMPRGIVATEVRRSLEPVVTNFLLPLFFVFSGLNTQIGLVNSVGLLALGVLILVASVLGKGVACYFAARLNKEPKREALAIGSLMNARGLMELILLNIGLQAGLITPTLFTLLVMMAIVTTLMASPLFQHFYGRFRKLPEPETTAPVVVANSNGAVDLTPAVRGAER</sequence>
<protein>
    <submittedName>
        <fullName evidence="9">Cation:proton antiporter</fullName>
    </submittedName>
</protein>
<dbReference type="GO" id="GO:1902600">
    <property type="term" value="P:proton transmembrane transport"/>
    <property type="evidence" value="ECO:0007669"/>
    <property type="project" value="InterPro"/>
</dbReference>
<feature type="transmembrane region" description="Helical" evidence="7">
    <location>
        <begin position="204"/>
        <end position="227"/>
    </location>
</feature>
<reference evidence="9 10" key="1">
    <citation type="submission" date="2019-03" db="EMBL/GenBank/DDBJ databases">
        <title>Draft genome sequences of novel Actinobacteria.</title>
        <authorList>
            <person name="Sahin N."/>
            <person name="Ay H."/>
            <person name="Saygin H."/>
        </authorList>
    </citation>
    <scope>NUCLEOTIDE SEQUENCE [LARGE SCALE GENOMIC DNA]</scope>
    <source>
        <strain evidence="9 10">JCM 13523</strain>
    </source>
</reference>
<evidence type="ECO:0000256" key="1">
    <source>
        <dbReference type="ARBA" id="ARBA00004141"/>
    </source>
</evidence>
<dbReference type="Pfam" id="PF00999">
    <property type="entry name" value="Na_H_Exchanger"/>
    <property type="match status" value="1"/>
</dbReference>
<feature type="transmembrane region" description="Helical" evidence="7">
    <location>
        <begin position="40"/>
        <end position="58"/>
    </location>
</feature>
<dbReference type="InterPro" id="IPR006153">
    <property type="entry name" value="Cation/H_exchanger_TM"/>
</dbReference>
<organism evidence="9 10">
    <name type="scientific">Kribbella antibiotica</name>
    <dbReference type="NCBI Taxonomy" id="190195"/>
    <lineage>
        <taxon>Bacteria</taxon>
        <taxon>Bacillati</taxon>
        <taxon>Actinomycetota</taxon>
        <taxon>Actinomycetes</taxon>
        <taxon>Propionibacteriales</taxon>
        <taxon>Kribbellaceae</taxon>
        <taxon>Kribbella</taxon>
    </lineage>
</organism>
<feature type="transmembrane region" description="Helical" evidence="7">
    <location>
        <begin position="6"/>
        <end position="28"/>
    </location>
</feature>
<accession>A0A4R4ZKL8</accession>
<feature type="transmembrane region" description="Helical" evidence="7">
    <location>
        <begin position="239"/>
        <end position="259"/>
    </location>
</feature>
<feature type="domain" description="Cation/H+ exchanger transmembrane" evidence="8">
    <location>
        <begin position="23"/>
        <end position="402"/>
    </location>
</feature>
<dbReference type="EMBL" id="SMKX01000049">
    <property type="protein sequence ID" value="TDD58606.1"/>
    <property type="molecule type" value="Genomic_DNA"/>
</dbReference>
<feature type="transmembrane region" description="Helical" evidence="7">
    <location>
        <begin position="295"/>
        <end position="315"/>
    </location>
</feature>
<evidence type="ECO:0000256" key="7">
    <source>
        <dbReference type="SAM" id="Phobius"/>
    </source>
</evidence>
<comment type="caution">
    <text evidence="9">The sequence shown here is derived from an EMBL/GenBank/DDBJ whole genome shotgun (WGS) entry which is preliminary data.</text>
</comment>
<evidence type="ECO:0000256" key="4">
    <source>
        <dbReference type="ARBA" id="ARBA00022989"/>
    </source>
</evidence>
<dbReference type="InterPro" id="IPR050794">
    <property type="entry name" value="CPA2_transporter"/>
</dbReference>
<evidence type="ECO:0000256" key="2">
    <source>
        <dbReference type="ARBA" id="ARBA00022448"/>
    </source>
</evidence>
<feature type="transmembrane region" description="Helical" evidence="7">
    <location>
        <begin position="103"/>
        <end position="126"/>
    </location>
</feature>
<dbReference type="PANTHER" id="PTHR32468:SF0">
    <property type="entry name" value="K(+)_H(+) ANTIPORTER 1"/>
    <property type="match status" value="1"/>
</dbReference>
<keyword evidence="3 7" id="KW-0812">Transmembrane</keyword>
<dbReference type="RefSeq" id="WP_132168978.1">
    <property type="nucleotide sequence ID" value="NZ_SMKX01000049.1"/>
</dbReference>
<dbReference type="InterPro" id="IPR038770">
    <property type="entry name" value="Na+/solute_symporter_sf"/>
</dbReference>
<comment type="subcellular location">
    <subcellularLocation>
        <location evidence="1">Membrane</location>
        <topology evidence="1">Multi-pass membrane protein</topology>
    </subcellularLocation>
</comment>